<dbReference type="EMBL" id="VYDA01000335">
    <property type="protein sequence ID" value="MYH61884.1"/>
    <property type="molecule type" value="Genomic_DNA"/>
</dbReference>
<sequence>MTENISSPPPTVQDVLASIESEWDHLQKVLSGLSGDQLLTPGQEGWSTKDELAHLAAWARGLAALVRKQRRYPPMGLPEDAAPNIVGIERMNQVIYERNRDLPLKEVLAELEAAHLDALAAVAELSDEDLLRPYDDFQPQDRRPDGHTPILWRIAGNTYGHYAEHRETIERMWSKE</sequence>
<dbReference type="AlphaFoldDB" id="A0A6B1G702"/>
<gene>
    <name evidence="1" type="ORF">F4148_09010</name>
</gene>
<protein>
    <submittedName>
        <fullName evidence="1">ClbS/DfsB family four-helix bundle protein</fullName>
    </submittedName>
</protein>
<organism evidence="1">
    <name type="scientific">Caldilineaceae bacterium SB0675_bin_29</name>
    <dbReference type="NCBI Taxonomy" id="2605266"/>
    <lineage>
        <taxon>Bacteria</taxon>
        <taxon>Bacillati</taxon>
        <taxon>Chloroflexota</taxon>
        <taxon>Caldilineae</taxon>
        <taxon>Caldilineales</taxon>
        <taxon>Caldilineaceae</taxon>
    </lineage>
</organism>
<name>A0A6B1G702_9CHLR</name>
<reference evidence="1" key="1">
    <citation type="submission" date="2019-09" db="EMBL/GenBank/DDBJ databases">
        <title>Characterisation of the sponge microbiome using genome-centric metagenomics.</title>
        <authorList>
            <person name="Engelberts J.P."/>
            <person name="Robbins S.J."/>
            <person name="De Goeij J.M."/>
            <person name="Aranda M."/>
            <person name="Bell S.C."/>
            <person name="Webster N.S."/>
        </authorList>
    </citation>
    <scope>NUCLEOTIDE SEQUENCE</scope>
    <source>
        <strain evidence="1">SB0675_bin_29</strain>
    </source>
</reference>
<dbReference type="InterPro" id="IPR034660">
    <property type="entry name" value="DinB/YfiT-like"/>
</dbReference>
<proteinExistence type="predicted"/>
<comment type="caution">
    <text evidence="1">The sequence shown here is derived from an EMBL/GenBank/DDBJ whole genome shotgun (WGS) entry which is preliminary data.</text>
</comment>
<accession>A0A6B1G702</accession>
<evidence type="ECO:0000313" key="1">
    <source>
        <dbReference type="EMBL" id="MYH61884.1"/>
    </source>
</evidence>
<dbReference type="Gene3D" id="1.20.120.450">
    <property type="entry name" value="dinb family like domain"/>
    <property type="match status" value="1"/>
</dbReference>
<dbReference type="Pfam" id="PF08020">
    <property type="entry name" value="DUF1706"/>
    <property type="match status" value="1"/>
</dbReference>
<dbReference type="SUPFAM" id="SSF109854">
    <property type="entry name" value="DinB/YfiT-like putative metalloenzymes"/>
    <property type="match status" value="1"/>
</dbReference>
<dbReference type="InterPro" id="IPR012550">
    <property type="entry name" value="DUF1706"/>
</dbReference>